<dbReference type="Proteomes" id="UP000777303">
    <property type="component" value="Unassembled WGS sequence"/>
</dbReference>
<sequence>MADKRNQTRDVVAFTDQDEKNFINGDAKLVHDLLNYARTLFSETFNCEGTLRDFLNNTRVIEQSLRKDKPFYPYFTNSEVNSNDDQKDTKTAVKSVNDDTTTNADLNADDFLNEIMENDDSVH</sequence>
<organism evidence="2 3">
    <name type="scientific">Candidatus Paralactobacillus gallistercoris</name>
    <dbReference type="NCBI Taxonomy" id="2838724"/>
    <lineage>
        <taxon>Bacteria</taxon>
        <taxon>Bacillati</taxon>
        <taxon>Bacillota</taxon>
        <taxon>Bacilli</taxon>
        <taxon>Lactobacillales</taxon>
        <taxon>Lactobacillaceae</taxon>
        <taxon>Lactobacillus</taxon>
    </lineage>
</organism>
<reference evidence="2" key="1">
    <citation type="journal article" date="2021" name="PeerJ">
        <title>Extensive microbial diversity within the chicken gut microbiome revealed by metagenomics and culture.</title>
        <authorList>
            <person name="Gilroy R."/>
            <person name="Ravi A."/>
            <person name="Getino M."/>
            <person name="Pursley I."/>
            <person name="Horton D.L."/>
            <person name="Alikhan N.F."/>
            <person name="Baker D."/>
            <person name="Gharbi K."/>
            <person name="Hall N."/>
            <person name="Watson M."/>
            <person name="Adriaenssens E.M."/>
            <person name="Foster-Nyarko E."/>
            <person name="Jarju S."/>
            <person name="Secka A."/>
            <person name="Antonio M."/>
            <person name="Oren A."/>
            <person name="Chaudhuri R.R."/>
            <person name="La Ragione R."/>
            <person name="Hildebrand F."/>
            <person name="Pallen M.J."/>
        </authorList>
    </citation>
    <scope>NUCLEOTIDE SEQUENCE</scope>
    <source>
        <strain evidence="2">F6-6636</strain>
    </source>
</reference>
<protein>
    <submittedName>
        <fullName evidence="2">Uncharacterized protein</fullName>
    </submittedName>
</protein>
<proteinExistence type="predicted"/>
<name>A0A948TIU8_9LACO</name>
<evidence type="ECO:0000313" key="2">
    <source>
        <dbReference type="EMBL" id="MBU3851438.1"/>
    </source>
</evidence>
<dbReference type="AlphaFoldDB" id="A0A948TIU8"/>
<comment type="caution">
    <text evidence="2">The sequence shown here is derived from an EMBL/GenBank/DDBJ whole genome shotgun (WGS) entry which is preliminary data.</text>
</comment>
<reference evidence="2" key="2">
    <citation type="submission" date="2021-04" db="EMBL/GenBank/DDBJ databases">
        <authorList>
            <person name="Gilroy R."/>
        </authorList>
    </citation>
    <scope>NUCLEOTIDE SEQUENCE</scope>
    <source>
        <strain evidence="2">F6-6636</strain>
    </source>
</reference>
<feature type="region of interest" description="Disordered" evidence="1">
    <location>
        <begin position="77"/>
        <end position="105"/>
    </location>
</feature>
<evidence type="ECO:0000313" key="3">
    <source>
        <dbReference type="Proteomes" id="UP000777303"/>
    </source>
</evidence>
<dbReference type="EMBL" id="JAHLFS010000025">
    <property type="protein sequence ID" value="MBU3851438.1"/>
    <property type="molecule type" value="Genomic_DNA"/>
</dbReference>
<gene>
    <name evidence="2" type="ORF">H9901_01895</name>
</gene>
<accession>A0A948TIU8</accession>
<evidence type="ECO:0000256" key="1">
    <source>
        <dbReference type="SAM" id="MobiDB-lite"/>
    </source>
</evidence>